<keyword evidence="1" id="KW-0175">Coiled coil</keyword>
<dbReference type="AlphaFoldDB" id="A0A7I8DC53"/>
<evidence type="ECO:0000313" key="3">
    <source>
        <dbReference type="Proteomes" id="UP000593802"/>
    </source>
</evidence>
<feature type="coiled-coil region" evidence="1">
    <location>
        <begin position="81"/>
        <end position="147"/>
    </location>
</feature>
<organism evidence="2 3">
    <name type="scientific">Effusibacillus dendaii</name>
    <dbReference type="NCBI Taxonomy" id="2743772"/>
    <lineage>
        <taxon>Bacteria</taxon>
        <taxon>Bacillati</taxon>
        <taxon>Bacillota</taxon>
        <taxon>Bacilli</taxon>
        <taxon>Bacillales</taxon>
        <taxon>Alicyclobacillaceae</taxon>
        <taxon>Effusibacillus</taxon>
    </lineage>
</organism>
<proteinExistence type="predicted"/>
<evidence type="ECO:0000256" key="1">
    <source>
        <dbReference type="SAM" id="Coils"/>
    </source>
</evidence>
<name>A0A7I8DC53_9BACL</name>
<reference evidence="2 3" key="1">
    <citation type="submission" date="2020-08" db="EMBL/GenBank/DDBJ databases">
        <title>Complete Genome Sequence of Effusibacillus dendaii Strain skT53, Isolated from Farmland soil.</title>
        <authorList>
            <person name="Konishi T."/>
            <person name="Kawasaki H."/>
        </authorList>
    </citation>
    <scope>NUCLEOTIDE SEQUENCE [LARGE SCALE GENOMIC DNA]</scope>
    <source>
        <strain evidence="3">skT53</strain>
    </source>
</reference>
<feature type="coiled-coil region" evidence="1">
    <location>
        <begin position="30"/>
        <end position="57"/>
    </location>
</feature>
<dbReference type="Proteomes" id="UP000593802">
    <property type="component" value="Chromosome"/>
</dbReference>
<protein>
    <submittedName>
        <fullName evidence="2">Uncharacterized protein</fullName>
    </submittedName>
</protein>
<sequence length="157" mass="18075">MARKVQAVKEKKVGLIAQAQAEYDAIMDEIREYWQKAKELREQAQQLRQSRDSQAAVEAKRLLEQAEYYDQLGDEKDGHPRLEALRRIDDLQRQASALKANISYNESVLAKQQRELEGAKEEAILIVKRAEERVQVTEQLLVCAVEQLAELEGNRVE</sequence>
<dbReference type="KEGG" id="eff:skT53_26600"/>
<evidence type="ECO:0000313" key="2">
    <source>
        <dbReference type="EMBL" id="BCJ87675.1"/>
    </source>
</evidence>
<keyword evidence="3" id="KW-1185">Reference proteome</keyword>
<dbReference type="EMBL" id="AP023366">
    <property type="protein sequence ID" value="BCJ87675.1"/>
    <property type="molecule type" value="Genomic_DNA"/>
</dbReference>
<dbReference type="RefSeq" id="WP_200757940.1">
    <property type="nucleotide sequence ID" value="NZ_AP023366.1"/>
</dbReference>
<gene>
    <name evidence="2" type="ORF">skT53_26600</name>
</gene>
<accession>A0A7I8DC53</accession>